<sequence>MLSLEPTLQGKYEALQELFHQMGSVVIAFSGGVDSTLVLKVGFDTLGAQTKAVTAISPTFPSLEVEEVKRLSAAIGTPLQLVETDQLQIDAFVKNDATRCFHCKTDLYRLLSTLRDAVGFQTIVDGTNVDDLGEDRPGINAARQLGVRSPLVEAGFGKADIRELAKGLGLANWNKPAAACLSSRITRGLPITKAYLSRVERAEAFLVAQGVTQVRVRLHGDLARIEIAPTQMSILTQEPGRSRLVEEFKKLGFQTVTLDLEGYRAGGGNISSTNH</sequence>
<evidence type="ECO:0000313" key="3">
    <source>
        <dbReference type="Proteomes" id="UP001302494"/>
    </source>
</evidence>
<dbReference type="GO" id="GO:0016783">
    <property type="term" value="F:sulfurtransferase activity"/>
    <property type="evidence" value="ECO:0007669"/>
    <property type="project" value="InterPro"/>
</dbReference>
<dbReference type="EMBL" id="CP116968">
    <property type="protein sequence ID" value="WNM60675.1"/>
    <property type="molecule type" value="Genomic_DNA"/>
</dbReference>
<dbReference type="InterPro" id="IPR005232">
    <property type="entry name" value="LarE"/>
</dbReference>
<dbReference type="KEGG" id="nneo:PQG83_12995"/>
<organism evidence="2 3">
    <name type="scientific">Candidatus Nitrospira neomarina</name>
    <dbReference type="NCBI Taxonomy" id="3020899"/>
    <lineage>
        <taxon>Bacteria</taxon>
        <taxon>Pseudomonadati</taxon>
        <taxon>Nitrospirota</taxon>
        <taxon>Nitrospiria</taxon>
        <taxon>Nitrospirales</taxon>
        <taxon>Nitrospiraceae</taxon>
        <taxon>Nitrospira</taxon>
    </lineage>
</organism>
<reference evidence="2 3" key="1">
    <citation type="submission" date="2023-01" db="EMBL/GenBank/DDBJ databases">
        <title>Cultivation and genomic characterization of new, ubiquitous marine nitrite-oxidizing bacteria from the Nitrospirales.</title>
        <authorList>
            <person name="Mueller A.J."/>
            <person name="Daebeler A."/>
            <person name="Herbold C.W."/>
            <person name="Kirkegaard R.H."/>
            <person name="Daims H."/>
        </authorList>
    </citation>
    <scope>NUCLEOTIDE SEQUENCE [LARGE SCALE GENOMIC DNA]</scope>
    <source>
        <strain evidence="2 3">DK</strain>
    </source>
</reference>
<keyword evidence="3" id="KW-1185">Reference proteome</keyword>
<dbReference type="Proteomes" id="UP001302494">
    <property type="component" value="Chromosome"/>
</dbReference>
<feature type="active site" description="Nucleophile and sulfur donor" evidence="1">
    <location>
        <position position="180"/>
    </location>
</feature>
<dbReference type="NCBIfam" id="TIGR00268">
    <property type="entry name" value="ATP-dependent sacrificial sulfur transferase LarE"/>
    <property type="match status" value="1"/>
</dbReference>
<dbReference type="InterPro" id="IPR014729">
    <property type="entry name" value="Rossmann-like_a/b/a_fold"/>
</dbReference>
<name>A0AA96JV74_9BACT</name>
<evidence type="ECO:0000313" key="2">
    <source>
        <dbReference type="EMBL" id="WNM60675.1"/>
    </source>
</evidence>
<protein>
    <submittedName>
        <fullName evidence="2">ATP-dependent sacrificial sulfur transferase LarE</fullName>
    </submittedName>
</protein>
<gene>
    <name evidence="2" type="primary">larE</name>
    <name evidence="2" type="ORF">PQG83_12995</name>
</gene>
<keyword evidence="2" id="KW-0808">Transferase</keyword>
<dbReference type="AlphaFoldDB" id="A0AA96JV74"/>
<dbReference type="PANTHER" id="PTHR43169">
    <property type="entry name" value="EXSB FAMILY PROTEIN"/>
    <property type="match status" value="1"/>
</dbReference>
<dbReference type="Gene3D" id="3.40.50.620">
    <property type="entry name" value="HUPs"/>
    <property type="match status" value="1"/>
</dbReference>
<dbReference type="CDD" id="cd01990">
    <property type="entry name" value="LarE-like"/>
    <property type="match status" value="1"/>
</dbReference>
<dbReference type="InterPro" id="IPR052188">
    <property type="entry name" value="Ni-pincer_cofactor_biosynth"/>
</dbReference>
<dbReference type="RefSeq" id="WP_312741745.1">
    <property type="nucleotide sequence ID" value="NZ_CP116968.1"/>
</dbReference>
<dbReference type="PIRSF" id="PIRSF006661">
    <property type="entry name" value="PP-lp_UCP006661"/>
    <property type="match status" value="1"/>
</dbReference>
<evidence type="ECO:0000256" key="1">
    <source>
        <dbReference type="PIRSR" id="PIRSR006661-1"/>
    </source>
</evidence>
<accession>A0AA96JV74</accession>
<dbReference type="SUPFAM" id="SSF52402">
    <property type="entry name" value="Adenine nucleotide alpha hydrolases-like"/>
    <property type="match status" value="1"/>
</dbReference>
<proteinExistence type="predicted"/>
<dbReference type="PANTHER" id="PTHR43169:SF2">
    <property type="entry name" value="NAD_GMP SYNTHASE DOMAIN-CONTAINING PROTEIN"/>
    <property type="match status" value="1"/>
</dbReference>